<feature type="region of interest" description="Disordered" evidence="1">
    <location>
        <begin position="84"/>
        <end position="133"/>
    </location>
</feature>
<proteinExistence type="predicted"/>
<name>A0A2G8STR4_9APHY</name>
<protein>
    <recommendedName>
        <fullName evidence="2">STB6-like N-terminal domain-containing protein</fullName>
    </recommendedName>
</protein>
<dbReference type="EMBL" id="AYKW01000001">
    <property type="protein sequence ID" value="PIL37169.1"/>
    <property type="molecule type" value="Genomic_DNA"/>
</dbReference>
<feature type="compositionally biased region" description="Pro residues" evidence="1">
    <location>
        <begin position="31"/>
        <end position="48"/>
    </location>
</feature>
<dbReference type="Pfam" id="PF25995">
    <property type="entry name" value="STB6_N"/>
    <property type="match status" value="1"/>
</dbReference>
<dbReference type="PANTHER" id="PTHR31011:SF2">
    <property type="entry name" value="PROTEIN STB2-RELATED"/>
    <property type="match status" value="1"/>
</dbReference>
<accession>A0A2G8STR4</accession>
<feature type="region of interest" description="Disordered" evidence="1">
    <location>
        <begin position="1"/>
        <end position="60"/>
    </location>
</feature>
<evidence type="ECO:0000256" key="1">
    <source>
        <dbReference type="SAM" id="MobiDB-lite"/>
    </source>
</evidence>
<feature type="compositionally biased region" description="Polar residues" evidence="1">
    <location>
        <begin position="93"/>
        <end position="104"/>
    </location>
</feature>
<sequence>MSSPSKGKASGLSLLPQTPGTPSGGRSKSPTMPPSPTPSPRTRPPPRNTQPFISSAGNLSVPSTPYFTPHVSSVNVGTARRRLLMPTVRSVKPVSSRTPNSKPSPSRLGRNRAGSLSATVTNEPQERTTVGASDWLPSGERFEVVEEQLELEGFQIYAVEKWVVARKRCVLVLTVFTGDPKHKITVTALSPQSTLSCSEVQSAWDEAIRSLRSEGARPKECTR</sequence>
<dbReference type="STRING" id="1077348.A0A2G8STR4"/>
<dbReference type="AlphaFoldDB" id="A0A2G8STR4"/>
<evidence type="ECO:0000259" key="2">
    <source>
        <dbReference type="Pfam" id="PF25995"/>
    </source>
</evidence>
<dbReference type="OrthoDB" id="19806at2759"/>
<reference evidence="3 4" key="1">
    <citation type="journal article" date="2015" name="Sci. Rep.">
        <title>Chromosome-level genome map provides insights into diverse defense mechanisms in the medicinal fungus Ganoderma sinense.</title>
        <authorList>
            <person name="Zhu Y."/>
            <person name="Xu J."/>
            <person name="Sun C."/>
            <person name="Zhou S."/>
            <person name="Xu H."/>
            <person name="Nelson D.R."/>
            <person name="Qian J."/>
            <person name="Song J."/>
            <person name="Luo H."/>
            <person name="Xiang L."/>
            <person name="Li Y."/>
            <person name="Xu Z."/>
            <person name="Ji A."/>
            <person name="Wang L."/>
            <person name="Lu S."/>
            <person name="Hayward A."/>
            <person name="Sun W."/>
            <person name="Li X."/>
            <person name="Schwartz D.C."/>
            <person name="Wang Y."/>
            <person name="Chen S."/>
        </authorList>
    </citation>
    <scope>NUCLEOTIDE SEQUENCE [LARGE SCALE GENOMIC DNA]</scope>
    <source>
        <strain evidence="3 4">ZZ0214-1</strain>
    </source>
</reference>
<dbReference type="InterPro" id="IPR038919">
    <property type="entry name" value="STB2/STB2"/>
</dbReference>
<dbReference type="Proteomes" id="UP000230002">
    <property type="component" value="Unassembled WGS sequence"/>
</dbReference>
<gene>
    <name evidence="3" type="ORF">GSI_00861</name>
</gene>
<keyword evidence="4" id="KW-1185">Reference proteome</keyword>
<feature type="compositionally biased region" description="Polar residues" evidence="1">
    <location>
        <begin position="114"/>
        <end position="131"/>
    </location>
</feature>
<comment type="caution">
    <text evidence="3">The sequence shown here is derived from an EMBL/GenBank/DDBJ whole genome shotgun (WGS) entry which is preliminary data.</text>
</comment>
<dbReference type="GO" id="GO:0070822">
    <property type="term" value="C:Sin3-type complex"/>
    <property type="evidence" value="ECO:0007669"/>
    <property type="project" value="TreeGrafter"/>
</dbReference>
<evidence type="ECO:0000313" key="3">
    <source>
        <dbReference type="EMBL" id="PIL37169.1"/>
    </source>
</evidence>
<dbReference type="InterPro" id="IPR059025">
    <property type="entry name" value="STB6_N"/>
</dbReference>
<organism evidence="3 4">
    <name type="scientific">Ganoderma sinense ZZ0214-1</name>
    <dbReference type="NCBI Taxonomy" id="1077348"/>
    <lineage>
        <taxon>Eukaryota</taxon>
        <taxon>Fungi</taxon>
        <taxon>Dikarya</taxon>
        <taxon>Basidiomycota</taxon>
        <taxon>Agaricomycotina</taxon>
        <taxon>Agaricomycetes</taxon>
        <taxon>Polyporales</taxon>
        <taxon>Polyporaceae</taxon>
        <taxon>Ganoderma</taxon>
    </lineage>
</organism>
<dbReference type="PANTHER" id="PTHR31011">
    <property type="entry name" value="PROTEIN STB2-RELATED"/>
    <property type="match status" value="1"/>
</dbReference>
<feature type="domain" description="STB6-like N-terminal" evidence="2">
    <location>
        <begin position="133"/>
        <end position="221"/>
    </location>
</feature>
<evidence type="ECO:0000313" key="4">
    <source>
        <dbReference type="Proteomes" id="UP000230002"/>
    </source>
</evidence>